<dbReference type="AlphaFoldDB" id="A0A8X6SUQ0"/>
<evidence type="ECO:0000313" key="3">
    <source>
        <dbReference type="Proteomes" id="UP000887159"/>
    </source>
</evidence>
<dbReference type="InterPro" id="IPR001584">
    <property type="entry name" value="Integrase_cat-core"/>
</dbReference>
<sequence length="868" mass="98256">MQDYEHLGHMQLVPNSELSKPSSKCFYLPHFGVVREQSETTKLRVVFDASAKTDSNLSLNDILHTGPKLQNELFNILLKFRCHKIALTGDIEKMFRQILVNEDDVEFQRIFWREIPEEPLKEYRLLTVTYGTACAPYLSIRTIQQLAEEEIKQFPEASKVALEDFYVDDLITGTNSKEDTKKLVSQVIELMKKGGFPIRKWASNESSVLESLPTELRSSSGSLHIEEDHLMKILGIIWNSKEDTFRINISPPNEVRSTKRQLLSTIAKIYDPLGFLSPTTIQLKILMQDIWKENISWDDPVTDCIFESWTQFKNQMKHLAEIQIPRYLAEDATAKRVLLIGFCDASQRAYAAVFYSRTELVTGKIHVSLSMITSKTRVAPVKSITLPRLELLAALLLSELYVVVLESLRKVIQIDKSFLFSDSQIVLDWLKSSPSRWKIFVANRISRIQQMTSEASWHHVKSQENPADCASRAWCKRFIKNCRSSRVTGVLTSKEVDDATKIVIQTVQESQFHSEIQLLKKKHPLPNSSKLLPLGIFLDTDGIIKVGGRLKNSSLSPIQKHPILLPKSHHLTNLVIQHFHHINLHSGPQLTLCCIRQKFWIPSGRGVVGRLLSKCQTCFRFRAKSGEQLMGNLPANRLSAGRAFLNVGIDFGGPFITKPNVSRSKVKLKSYLALFICMATKAVYLVKVFLDLTLRTRINRSHICHNLEVVSDLSADAFLAAFRCFISRRGKPTNMFSDNATNFKGASSYLKEQLKLIKSVEVQNFVIQESITWHFIPSTAAHIGGLWEAGIKSTKQFLIKTMKSAVLNFEELVTLVTLIEACLNSRPLTPLSNDPQDLQPLTPGHFLIGAPMASFPEEVPSQSACLKK</sequence>
<dbReference type="GO" id="GO:0003676">
    <property type="term" value="F:nucleic acid binding"/>
    <property type="evidence" value="ECO:0007669"/>
    <property type="project" value="InterPro"/>
</dbReference>
<dbReference type="GO" id="GO:0015074">
    <property type="term" value="P:DNA integration"/>
    <property type="evidence" value="ECO:0007669"/>
    <property type="project" value="InterPro"/>
</dbReference>
<comment type="caution">
    <text evidence="2">The sequence shown here is derived from an EMBL/GenBank/DDBJ whole genome shotgun (WGS) entry which is preliminary data.</text>
</comment>
<dbReference type="SUPFAM" id="SSF56672">
    <property type="entry name" value="DNA/RNA polymerases"/>
    <property type="match status" value="1"/>
</dbReference>
<name>A0A8X6SUQ0_TRICX</name>
<dbReference type="Pfam" id="PF17921">
    <property type="entry name" value="Integrase_H2C2"/>
    <property type="match status" value="1"/>
</dbReference>
<accession>A0A8X6SUQ0</accession>
<dbReference type="Gene3D" id="1.10.340.70">
    <property type="match status" value="1"/>
</dbReference>
<dbReference type="PROSITE" id="PS50994">
    <property type="entry name" value="INTEGRASE"/>
    <property type="match status" value="1"/>
</dbReference>
<dbReference type="Pfam" id="PF00078">
    <property type="entry name" value="RVT_1"/>
    <property type="match status" value="1"/>
</dbReference>
<dbReference type="Gene3D" id="3.30.70.270">
    <property type="match status" value="1"/>
</dbReference>
<dbReference type="InterPro" id="IPR000477">
    <property type="entry name" value="RT_dom"/>
</dbReference>
<dbReference type="InterPro" id="IPR041588">
    <property type="entry name" value="Integrase_H2C2"/>
</dbReference>
<dbReference type="InterPro" id="IPR012337">
    <property type="entry name" value="RNaseH-like_sf"/>
</dbReference>
<evidence type="ECO:0000313" key="2">
    <source>
        <dbReference type="EMBL" id="GFY18130.1"/>
    </source>
</evidence>
<reference evidence="2" key="1">
    <citation type="submission" date="2020-08" db="EMBL/GenBank/DDBJ databases">
        <title>Multicomponent nature underlies the extraordinary mechanical properties of spider dragline silk.</title>
        <authorList>
            <person name="Kono N."/>
            <person name="Nakamura H."/>
            <person name="Mori M."/>
            <person name="Yoshida Y."/>
            <person name="Ohtoshi R."/>
            <person name="Malay A.D."/>
            <person name="Moran D.A.P."/>
            <person name="Tomita M."/>
            <person name="Numata K."/>
            <person name="Arakawa K."/>
        </authorList>
    </citation>
    <scope>NUCLEOTIDE SEQUENCE</scope>
</reference>
<dbReference type="GO" id="GO:0042575">
    <property type="term" value="C:DNA polymerase complex"/>
    <property type="evidence" value="ECO:0007669"/>
    <property type="project" value="UniProtKB-ARBA"/>
</dbReference>
<dbReference type="GO" id="GO:0071897">
    <property type="term" value="P:DNA biosynthetic process"/>
    <property type="evidence" value="ECO:0007669"/>
    <property type="project" value="UniProtKB-ARBA"/>
</dbReference>
<feature type="domain" description="Integrase catalytic" evidence="1">
    <location>
        <begin position="655"/>
        <end position="851"/>
    </location>
</feature>
<dbReference type="Proteomes" id="UP000887159">
    <property type="component" value="Unassembled WGS sequence"/>
</dbReference>
<proteinExistence type="predicted"/>
<dbReference type="Pfam" id="PF05380">
    <property type="entry name" value="Peptidase_A17"/>
    <property type="match status" value="1"/>
</dbReference>
<dbReference type="SUPFAM" id="SSF53098">
    <property type="entry name" value="Ribonuclease H-like"/>
    <property type="match status" value="1"/>
</dbReference>
<dbReference type="CDD" id="cd01644">
    <property type="entry name" value="RT_pepA17"/>
    <property type="match status" value="1"/>
</dbReference>
<dbReference type="PANTHER" id="PTHR47331">
    <property type="entry name" value="PHD-TYPE DOMAIN-CONTAINING PROTEIN"/>
    <property type="match status" value="1"/>
</dbReference>
<dbReference type="InterPro" id="IPR043128">
    <property type="entry name" value="Rev_trsase/Diguanyl_cyclase"/>
</dbReference>
<dbReference type="InterPro" id="IPR036397">
    <property type="entry name" value="RNaseH_sf"/>
</dbReference>
<evidence type="ECO:0000259" key="1">
    <source>
        <dbReference type="PROSITE" id="PS50994"/>
    </source>
</evidence>
<dbReference type="Gene3D" id="3.10.10.10">
    <property type="entry name" value="HIV Type 1 Reverse Transcriptase, subunit A, domain 1"/>
    <property type="match status" value="1"/>
</dbReference>
<dbReference type="InterPro" id="IPR043502">
    <property type="entry name" value="DNA/RNA_pol_sf"/>
</dbReference>
<protein>
    <submittedName>
        <fullName evidence="2">Integrase catalytic domain-containing protein</fullName>
    </submittedName>
</protein>
<dbReference type="EMBL" id="BMAU01021348">
    <property type="protein sequence ID" value="GFY18130.1"/>
    <property type="molecule type" value="Genomic_DNA"/>
</dbReference>
<organism evidence="2 3">
    <name type="scientific">Trichonephila clavipes</name>
    <name type="common">Golden silk orbweaver</name>
    <name type="synonym">Nephila clavipes</name>
    <dbReference type="NCBI Taxonomy" id="2585209"/>
    <lineage>
        <taxon>Eukaryota</taxon>
        <taxon>Metazoa</taxon>
        <taxon>Ecdysozoa</taxon>
        <taxon>Arthropoda</taxon>
        <taxon>Chelicerata</taxon>
        <taxon>Arachnida</taxon>
        <taxon>Araneae</taxon>
        <taxon>Araneomorphae</taxon>
        <taxon>Entelegynae</taxon>
        <taxon>Araneoidea</taxon>
        <taxon>Nephilidae</taxon>
        <taxon>Trichonephila</taxon>
    </lineage>
</organism>
<dbReference type="Gene3D" id="3.30.420.10">
    <property type="entry name" value="Ribonuclease H-like superfamily/Ribonuclease H"/>
    <property type="match status" value="1"/>
</dbReference>
<dbReference type="InterPro" id="IPR008042">
    <property type="entry name" value="Retrotrans_Pao"/>
</dbReference>
<keyword evidence="3" id="KW-1185">Reference proteome</keyword>
<gene>
    <name evidence="2" type="primary">AVEN_37520_1</name>
    <name evidence="2" type="ORF">TNCV_2045381</name>
</gene>